<keyword evidence="9" id="KW-1185">Reference proteome</keyword>
<dbReference type="PROSITE" id="PS50090">
    <property type="entry name" value="MYB_LIKE"/>
    <property type="match status" value="1"/>
</dbReference>
<dbReference type="OrthoDB" id="691673at2759"/>
<dbReference type="AlphaFoldDB" id="A0A834YV85"/>
<name>A0A834YV85_TETSI</name>
<dbReference type="PANTHER" id="PTHR21654:SF66">
    <property type="entry name" value="TRIHELIX TRANSCRIPTION FACTOR GT-3B"/>
    <property type="match status" value="1"/>
</dbReference>
<dbReference type="FunFam" id="1.10.10.60:FF:000032">
    <property type="entry name" value="Zinc finger and SCAN domain-containing 20"/>
    <property type="match status" value="1"/>
</dbReference>
<keyword evidence="3" id="KW-0238">DNA-binding</keyword>
<dbReference type="PANTHER" id="PTHR21654">
    <property type="entry name" value="FI21293P1"/>
    <property type="match status" value="1"/>
</dbReference>
<protein>
    <recommendedName>
        <fullName evidence="7">Myb-like domain-containing protein</fullName>
    </recommendedName>
</protein>
<evidence type="ECO:0000313" key="8">
    <source>
        <dbReference type="EMBL" id="KAF8394910.1"/>
    </source>
</evidence>
<dbReference type="EMBL" id="JABCRI010000013">
    <property type="protein sequence ID" value="KAF8394910.1"/>
    <property type="molecule type" value="Genomic_DNA"/>
</dbReference>
<gene>
    <name evidence="8" type="ORF">HHK36_018849</name>
</gene>
<feature type="region of interest" description="Disordered" evidence="6">
    <location>
        <begin position="334"/>
        <end position="391"/>
    </location>
</feature>
<evidence type="ECO:0000256" key="4">
    <source>
        <dbReference type="ARBA" id="ARBA00023163"/>
    </source>
</evidence>
<dbReference type="GO" id="GO:0005634">
    <property type="term" value="C:nucleus"/>
    <property type="evidence" value="ECO:0007669"/>
    <property type="project" value="UniProtKB-SubCell"/>
</dbReference>
<feature type="compositionally biased region" description="Acidic residues" evidence="6">
    <location>
        <begin position="349"/>
        <end position="358"/>
    </location>
</feature>
<evidence type="ECO:0000256" key="5">
    <source>
        <dbReference type="ARBA" id="ARBA00023242"/>
    </source>
</evidence>
<sequence length="479" mass="55192">MLILIPLSIGGYPFTILQVDGDVNAPLHCIVARCFDCTPQQIQVGSASLCAPGSNALLAEVLAIRLRVLVSFQRKLCRVEILSDAKVIIDPVVQGHTDIPIIGNFLSDERGFSRNDFSLEDVSEVKKPSSYKGEPALFFSTEELSRFASPFRSTFIAKCAYGRPSNNALKEHIQESLHTKMVFSIGILDARHILLCFESDSDFLIVWLKEVCYVQVMAGHHHGVNIDTSDRFPQWSIQETKEFLMIRAELDQTFMETKRNKLLWEVVSSKMKEKGYNRSSDQCKCKWKNLVTRYKGSETIESESMRQQFPFYNELQAIFAARMQRMLWIEAEGGGVGSSKKKGMRLSSDDEEDNEESDGEKSGTTSKIKKRKGRSNTNIDTSTSTGNSNNLQEMLGDFTRQQMQIEVQWREIAEAREQERRMKETEWRLAMEDLEKERILMDRRWREREEQRQIREEARAEKRDVLITALLNKLRREDM</sequence>
<keyword evidence="4" id="KW-0804">Transcription</keyword>
<keyword evidence="5" id="KW-0539">Nucleus</keyword>
<evidence type="ECO:0000313" key="9">
    <source>
        <dbReference type="Proteomes" id="UP000655225"/>
    </source>
</evidence>
<dbReference type="Proteomes" id="UP000655225">
    <property type="component" value="Unassembled WGS sequence"/>
</dbReference>
<evidence type="ECO:0000259" key="7">
    <source>
        <dbReference type="PROSITE" id="PS50090"/>
    </source>
</evidence>
<dbReference type="Gene3D" id="1.10.10.60">
    <property type="entry name" value="Homeodomain-like"/>
    <property type="match status" value="1"/>
</dbReference>
<feature type="compositionally biased region" description="Polar residues" evidence="6">
    <location>
        <begin position="375"/>
        <end position="391"/>
    </location>
</feature>
<dbReference type="InterPro" id="IPR044822">
    <property type="entry name" value="Myb_DNA-bind_4"/>
</dbReference>
<evidence type="ECO:0000256" key="1">
    <source>
        <dbReference type="ARBA" id="ARBA00004123"/>
    </source>
</evidence>
<evidence type="ECO:0000256" key="6">
    <source>
        <dbReference type="SAM" id="MobiDB-lite"/>
    </source>
</evidence>
<evidence type="ECO:0000256" key="2">
    <source>
        <dbReference type="ARBA" id="ARBA00023015"/>
    </source>
</evidence>
<keyword evidence="2" id="KW-0805">Transcription regulation</keyword>
<comment type="subcellular location">
    <subcellularLocation>
        <location evidence="1">Nucleus</location>
    </subcellularLocation>
</comment>
<reference evidence="8 9" key="1">
    <citation type="submission" date="2020-04" db="EMBL/GenBank/DDBJ databases">
        <title>Plant Genome Project.</title>
        <authorList>
            <person name="Zhang R.-G."/>
        </authorList>
    </citation>
    <scope>NUCLEOTIDE SEQUENCE [LARGE SCALE GENOMIC DNA]</scope>
    <source>
        <strain evidence="8">YNK0</strain>
        <tissue evidence="8">Leaf</tissue>
    </source>
</reference>
<dbReference type="InterPro" id="IPR001005">
    <property type="entry name" value="SANT/Myb"/>
</dbReference>
<organism evidence="8 9">
    <name type="scientific">Tetracentron sinense</name>
    <name type="common">Spur-leaf</name>
    <dbReference type="NCBI Taxonomy" id="13715"/>
    <lineage>
        <taxon>Eukaryota</taxon>
        <taxon>Viridiplantae</taxon>
        <taxon>Streptophyta</taxon>
        <taxon>Embryophyta</taxon>
        <taxon>Tracheophyta</taxon>
        <taxon>Spermatophyta</taxon>
        <taxon>Magnoliopsida</taxon>
        <taxon>Trochodendrales</taxon>
        <taxon>Trochodendraceae</taxon>
        <taxon>Tetracentron</taxon>
    </lineage>
</organism>
<feature type="domain" description="Myb-like" evidence="7">
    <location>
        <begin position="235"/>
        <end position="291"/>
    </location>
</feature>
<evidence type="ECO:0000256" key="3">
    <source>
        <dbReference type="ARBA" id="ARBA00023125"/>
    </source>
</evidence>
<dbReference type="CDD" id="cd12203">
    <property type="entry name" value="GT1"/>
    <property type="match status" value="1"/>
</dbReference>
<accession>A0A834YV85</accession>
<dbReference type="GO" id="GO:0006355">
    <property type="term" value="P:regulation of DNA-templated transcription"/>
    <property type="evidence" value="ECO:0007669"/>
    <property type="project" value="UniProtKB-ARBA"/>
</dbReference>
<proteinExistence type="predicted"/>
<comment type="caution">
    <text evidence="8">The sequence shown here is derived from an EMBL/GenBank/DDBJ whole genome shotgun (WGS) entry which is preliminary data.</text>
</comment>
<dbReference type="Pfam" id="PF13837">
    <property type="entry name" value="Myb_DNA-bind_4"/>
    <property type="match status" value="1"/>
</dbReference>
<dbReference type="GO" id="GO:0003677">
    <property type="term" value="F:DNA binding"/>
    <property type="evidence" value="ECO:0007669"/>
    <property type="project" value="UniProtKB-KW"/>
</dbReference>